<evidence type="ECO:0000313" key="3">
    <source>
        <dbReference type="Proteomes" id="UP001164733"/>
    </source>
</evidence>
<feature type="transmembrane region" description="Helical" evidence="1">
    <location>
        <begin position="93"/>
        <end position="115"/>
    </location>
</feature>
<dbReference type="RefSeq" id="WP_216124939.1">
    <property type="nucleotide sequence ID" value="NZ_CP086239.1"/>
</dbReference>
<feature type="transmembrane region" description="Helical" evidence="1">
    <location>
        <begin position="338"/>
        <end position="365"/>
    </location>
</feature>
<dbReference type="GO" id="GO:0006814">
    <property type="term" value="P:sodium ion transport"/>
    <property type="evidence" value="ECO:0007669"/>
    <property type="project" value="InterPro"/>
</dbReference>
<dbReference type="PANTHER" id="PTHR11328">
    <property type="entry name" value="MAJOR FACILITATOR SUPERFAMILY DOMAIN-CONTAINING PROTEIN"/>
    <property type="match status" value="1"/>
</dbReference>
<dbReference type="Proteomes" id="UP001164733">
    <property type="component" value="Chromosome"/>
</dbReference>
<name>A0AA47EHY4_9CLOT</name>
<dbReference type="EMBL" id="CP086239">
    <property type="protein sequence ID" value="WAG59301.1"/>
    <property type="molecule type" value="Genomic_DNA"/>
</dbReference>
<dbReference type="PANTHER" id="PTHR11328:SF24">
    <property type="entry name" value="MAJOR FACILITATOR SUPERFAMILY (MFS) PROFILE DOMAIN-CONTAINING PROTEIN"/>
    <property type="match status" value="1"/>
</dbReference>
<keyword evidence="1" id="KW-0472">Membrane</keyword>
<gene>
    <name evidence="2" type="ORF">LL038_16855</name>
</gene>
<keyword evidence="1" id="KW-0812">Transmembrane</keyword>
<organism evidence="2 3">
    <name type="scientific">Clostridium estertheticum</name>
    <dbReference type="NCBI Taxonomy" id="238834"/>
    <lineage>
        <taxon>Bacteria</taxon>
        <taxon>Bacillati</taxon>
        <taxon>Bacillota</taxon>
        <taxon>Clostridia</taxon>
        <taxon>Eubacteriales</taxon>
        <taxon>Clostridiaceae</taxon>
        <taxon>Clostridium</taxon>
    </lineage>
</organism>
<reference evidence="2" key="1">
    <citation type="submission" date="2021-11" db="EMBL/GenBank/DDBJ databases">
        <title>Clostridia strains as spoilage organisms.</title>
        <authorList>
            <person name="Wambui J."/>
            <person name="Stevens M.J.A."/>
            <person name="Stephan R."/>
        </authorList>
    </citation>
    <scope>NUCLEOTIDE SEQUENCE</scope>
    <source>
        <strain evidence="2">CF009</strain>
    </source>
</reference>
<feature type="transmembrane region" description="Helical" evidence="1">
    <location>
        <begin position="194"/>
        <end position="216"/>
    </location>
</feature>
<keyword evidence="1" id="KW-1133">Transmembrane helix</keyword>
<evidence type="ECO:0000256" key="1">
    <source>
        <dbReference type="SAM" id="Phobius"/>
    </source>
</evidence>
<dbReference type="AlphaFoldDB" id="A0AA47EHY4"/>
<feature type="transmembrane region" description="Helical" evidence="1">
    <location>
        <begin position="386"/>
        <end position="408"/>
    </location>
</feature>
<feature type="transmembrane region" description="Helical" evidence="1">
    <location>
        <begin position="54"/>
        <end position="81"/>
    </location>
</feature>
<feature type="transmembrane region" description="Helical" evidence="1">
    <location>
        <begin position="312"/>
        <end position="332"/>
    </location>
</feature>
<dbReference type="NCBIfam" id="TIGR00792">
    <property type="entry name" value="gph"/>
    <property type="match status" value="1"/>
</dbReference>
<feature type="transmembrane region" description="Helical" evidence="1">
    <location>
        <begin position="420"/>
        <end position="443"/>
    </location>
</feature>
<dbReference type="Pfam" id="PF13347">
    <property type="entry name" value="MFS_2"/>
    <property type="match status" value="1"/>
</dbReference>
<dbReference type="InterPro" id="IPR039672">
    <property type="entry name" value="MFS_2"/>
</dbReference>
<feature type="transmembrane region" description="Helical" evidence="1">
    <location>
        <begin position="159"/>
        <end position="182"/>
    </location>
</feature>
<dbReference type="GO" id="GO:0015293">
    <property type="term" value="F:symporter activity"/>
    <property type="evidence" value="ECO:0007669"/>
    <property type="project" value="InterPro"/>
</dbReference>
<feature type="transmembrane region" description="Helical" evidence="1">
    <location>
        <begin position="121"/>
        <end position="138"/>
    </location>
</feature>
<evidence type="ECO:0000313" key="2">
    <source>
        <dbReference type="EMBL" id="WAG59301.1"/>
    </source>
</evidence>
<dbReference type="GO" id="GO:0008643">
    <property type="term" value="P:carbohydrate transport"/>
    <property type="evidence" value="ECO:0007669"/>
    <property type="project" value="InterPro"/>
</dbReference>
<feature type="transmembrane region" description="Helical" evidence="1">
    <location>
        <begin position="237"/>
        <end position="260"/>
    </location>
</feature>
<dbReference type="InterPro" id="IPR001927">
    <property type="entry name" value="Na/Gal_symport"/>
</dbReference>
<proteinExistence type="predicted"/>
<protein>
    <submittedName>
        <fullName evidence="2">Glycoside-pentoside-hexuronide (GPH):cation symporter</fullName>
    </submittedName>
</protein>
<sequence length="464" mass="50424">MEERIIDTNIIEGEDRKLKFREKLACGIGGLSGTFHYEMIQIFLLFFYTDIMKISVAYVGGLFLVVRVLSAVSAPVFAVFVDRVTTPWGKYKPWFIILGVPFGIFGFLTYTNMGLSPTGKLIYVTITYTIYSLADAFVSGPKAAIIPAITKRVDERVSIGQISMMGVMLGAILATIGIQPLYKLLGGGNDSKGFSLLMAGVGIITVLISLFEGFTLKERYIAKVKKDENAPSLKQMFMAVITNKTAVIVYIYMFATNLSTGVKSAVMLYYFKYFFHNENLMVTMGIAALVPSLIGVVLSSKATKIFGIKNNIIIGVIVNVITFAGIMLIPATSTGSTFFLILMGIAGLFNGISTPALATLMPAAMDYTEWKSGLNINAFMGSIQKFLQTFSTALSGALVASALVFVGYVPGAEQNSSTLFGLRVLMSIVPAIIAVFTGAIMWLDLTGEKQAQITKELAQRRKNV</sequence>
<feature type="transmembrane region" description="Helical" evidence="1">
    <location>
        <begin position="280"/>
        <end position="300"/>
    </location>
</feature>
<dbReference type="GO" id="GO:0005886">
    <property type="term" value="C:plasma membrane"/>
    <property type="evidence" value="ECO:0007669"/>
    <property type="project" value="TreeGrafter"/>
</dbReference>
<feature type="transmembrane region" description="Helical" evidence="1">
    <location>
        <begin position="24"/>
        <end position="48"/>
    </location>
</feature>
<accession>A0AA47EHY4</accession>